<dbReference type="Proteomes" id="UP000268372">
    <property type="component" value="Unassembled WGS sequence"/>
</dbReference>
<dbReference type="RefSeq" id="WP_124898640.1">
    <property type="nucleotide sequence ID" value="NZ_RQTJ01000005.1"/>
</dbReference>
<protein>
    <submittedName>
        <fullName evidence="2">Uncharacterized protein</fullName>
    </submittedName>
</protein>
<organism evidence="2 3">
    <name type="scientific">Paenimyroides viscosum</name>
    <dbReference type="NCBI Taxonomy" id="2488729"/>
    <lineage>
        <taxon>Bacteria</taxon>
        <taxon>Pseudomonadati</taxon>
        <taxon>Bacteroidota</taxon>
        <taxon>Flavobacteriia</taxon>
        <taxon>Flavobacteriales</taxon>
        <taxon>Flavobacteriaceae</taxon>
        <taxon>Paenimyroides</taxon>
    </lineage>
</organism>
<proteinExistence type="predicted"/>
<evidence type="ECO:0000313" key="3">
    <source>
        <dbReference type="Proteomes" id="UP000268372"/>
    </source>
</evidence>
<reference evidence="2 3" key="1">
    <citation type="submission" date="2018-11" db="EMBL/GenBank/DDBJ databases">
        <title>Flavobacterium sp. nov., YIM 102796 draft genome.</title>
        <authorList>
            <person name="Li G."/>
            <person name="Jiang Y."/>
        </authorList>
    </citation>
    <scope>NUCLEOTIDE SEQUENCE [LARGE SCALE GENOMIC DNA]</scope>
    <source>
        <strain evidence="2 3">YIM 102796</strain>
    </source>
</reference>
<dbReference type="EMBL" id="RQTJ01000005">
    <property type="protein sequence ID" value="RRA96079.1"/>
    <property type="molecule type" value="Genomic_DNA"/>
</dbReference>
<dbReference type="OrthoDB" id="1360987at2"/>
<evidence type="ECO:0000256" key="1">
    <source>
        <dbReference type="SAM" id="SignalP"/>
    </source>
</evidence>
<name>A0A3P1B525_9FLAO</name>
<keyword evidence="1" id="KW-0732">Signal</keyword>
<accession>A0A3P1B525</accession>
<comment type="caution">
    <text evidence="2">The sequence shown here is derived from an EMBL/GenBank/DDBJ whole genome shotgun (WGS) entry which is preliminary data.</text>
</comment>
<keyword evidence="3" id="KW-1185">Reference proteome</keyword>
<gene>
    <name evidence="2" type="ORF">EG242_04120</name>
</gene>
<feature type="signal peptide" evidence="1">
    <location>
        <begin position="1"/>
        <end position="22"/>
    </location>
</feature>
<sequence length="229" mass="27329">MKNSLLFVSLIIVVFNCYSTFAQPQNKYDLELNQFEKELEYKKITPTYRIQVESDMVRFEDFIISFSELDDSLKIYINKDTLNVYKLITQNIVEDEKQQVDYANSPLEINYYKELNILMFLVHFYPCTGLGCGVNYQVMYHTKTKKSFAFGRFRTGFDMELYNYNDDKPYYLSKSFNGRNIEGIDTIRYELFPIDFSLQELHPLKEIFAEIVTDENENETISFQKQWIK</sequence>
<feature type="chain" id="PRO_5018051146" evidence="1">
    <location>
        <begin position="23"/>
        <end position="229"/>
    </location>
</feature>
<evidence type="ECO:0000313" key="2">
    <source>
        <dbReference type="EMBL" id="RRA96079.1"/>
    </source>
</evidence>
<dbReference type="AlphaFoldDB" id="A0A3P1B525"/>